<keyword evidence="2" id="KW-0479">Metal-binding</keyword>
<keyword evidence="4" id="KW-0862">Zinc</keyword>
<feature type="compositionally biased region" description="Basic residues" evidence="7">
    <location>
        <begin position="3155"/>
        <end position="3166"/>
    </location>
</feature>
<dbReference type="Pfam" id="PF02207">
    <property type="entry name" value="zf-UBR"/>
    <property type="match status" value="1"/>
</dbReference>
<evidence type="ECO:0000256" key="7">
    <source>
        <dbReference type="SAM" id="MobiDB-lite"/>
    </source>
</evidence>
<feature type="region of interest" description="Disordered" evidence="7">
    <location>
        <begin position="1300"/>
        <end position="1319"/>
    </location>
</feature>
<feature type="region of interest" description="UBR4 E3 catalytic module" evidence="6">
    <location>
        <begin position="3818"/>
        <end position="4237"/>
    </location>
</feature>
<feature type="zinc finger region" description="UBR-type" evidence="5">
    <location>
        <begin position="1210"/>
        <end position="1279"/>
    </location>
</feature>
<dbReference type="SUPFAM" id="SSF48371">
    <property type="entry name" value="ARM repeat"/>
    <property type="match status" value="1"/>
</dbReference>
<evidence type="ECO:0000256" key="6">
    <source>
        <dbReference type="PROSITE-ProRule" id="PRU01388"/>
    </source>
</evidence>
<dbReference type="GO" id="GO:0008270">
    <property type="term" value="F:zinc ion binding"/>
    <property type="evidence" value="ECO:0007669"/>
    <property type="project" value="UniProtKB-KW"/>
</dbReference>
<dbReference type="InterPro" id="IPR045189">
    <property type="entry name" value="UBR4-like"/>
</dbReference>
<feature type="domain" description="UBR-type" evidence="8">
    <location>
        <begin position="1210"/>
        <end position="1279"/>
    </location>
</feature>
<evidence type="ECO:0000256" key="5">
    <source>
        <dbReference type="PROSITE-ProRule" id="PRU00508"/>
    </source>
</evidence>
<dbReference type="CDD" id="cd19680">
    <property type="entry name" value="UBR-box_UBR4"/>
    <property type="match status" value="1"/>
</dbReference>
<evidence type="ECO:0000256" key="2">
    <source>
        <dbReference type="ARBA" id="ARBA00022723"/>
    </source>
</evidence>
<dbReference type="PROSITE" id="PS51157">
    <property type="entry name" value="ZF_UBR"/>
    <property type="match status" value="1"/>
</dbReference>
<protein>
    <recommendedName>
        <fullName evidence="8">UBR-type domain-containing protein</fullName>
    </recommendedName>
</protein>
<dbReference type="InterPro" id="IPR056530">
    <property type="entry name" value="UBR4-like_dom"/>
</dbReference>
<feature type="region of interest" description="Disordered" evidence="7">
    <location>
        <begin position="3140"/>
        <end position="3184"/>
    </location>
</feature>
<comment type="caution">
    <text evidence="9">The sequence shown here is derived from an EMBL/GenBank/DDBJ whole genome shotgun (WGS) entry which is preliminary data.</text>
</comment>
<evidence type="ECO:0000313" key="9">
    <source>
        <dbReference type="EMBL" id="CAJ0573857.1"/>
    </source>
</evidence>
<evidence type="ECO:0000256" key="3">
    <source>
        <dbReference type="ARBA" id="ARBA00022771"/>
    </source>
</evidence>
<comment type="similarity">
    <text evidence="1 6">Belongs to the UBR4 family.</text>
</comment>
<evidence type="ECO:0000256" key="1">
    <source>
        <dbReference type="ARBA" id="ARBA00009970"/>
    </source>
</evidence>
<organism evidence="9 10">
    <name type="scientific">Mesorhabditis spiculigera</name>
    <dbReference type="NCBI Taxonomy" id="96644"/>
    <lineage>
        <taxon>Eukaryota</taxon>
        <taxon>Metazoa</taxon>
        <taxon>Ecdysozoa</taxon>
        <taxon>Nematoda</taxon>
        <taxon>Chromadorea</taxon>
        <taxon>Rhabditida</taxon>
        <taxon>Rhabditina</taxon>
        <taxon>Rhabditomorpha</taxon>
        <taxon>Rhabditoidea</taxon>
        <taxon>Rhabditidae</taxon>
        <taxon>Mesorhabditinae</taxon>
        <taxon>Mesorhabditis</taxon>
    </lineage>
</organism>
<name>A0AA36G5S3_9BILA</name>
<dbReference type="Proteomes" id="UP001177023">
    <property type="component" value="Unassembled WGS sequence"/>
</dbReference>
<dbReference type="InterPro" id="IPR047509">
    <property type="entry name" value="UBR4-like_UBR-box"/>
</dbReference>
<dbReference type="InterPro" id="IPR025704">
    <property type="entry name" value="E3_Ub_ligase_UBR4_C"/>
</dbReference>
<dbReference type="PANTHER" id="PTHR21725:SF1">
    <property type="entry name" value="E3 UBIQUITIN-PROTEIN LIGASE UBR4"/>
    <property type="match status" value="1"/>
</dbReference>
<dbReference type="PANTHER" id="PTHR21725">
    <property type="entry name" value="E3 UBIQUITIN-PROTEIN LIGASE UBR4"/>
    <property type="match status" value="1"/>
</dbReference>
<dbReference type="Pfam" id="PF13764">
    <property type="entry name" value="E3_UbLigase_R4"/>
    <property type="match status" value="1"/>
</dbReference>
<feature type="region of interest" description="Disordered" evidence="7">
    <location>
        <begin position="2251"/>
        <end position="2285"/>
    </location>
</feature>
<dbReference type="SMART" id="SM00396">
    <property type="entry name" value="ZnF_UBR1"/>
    <property type="match status" value="1"/>
</dbReference>
<feature type="non-terminal residue" evidence="9">
    <location>
        <position position="1"/>
    </location>
</feature>
<gene>
    <name evidence="9" type="ORF">MSPICULIGERA_LOCUS12203</name>
</gene>
<proteinExistence type="inferred from homology"/>
<keyword evidence="3 6" id="KW-0863">Zinc-finger</keyword>
<dbReference type="Pfam" id="PF24079">
    <property type="entry name" value="UBR4"/>
    <property type="match status" value="1"/>
</dbReference>
<dbReference type="PROSITE" id="PS52043">
    <property type="entry name" value="UBR4_E3"/>
    <property type="match status" value="1"/>
</dbReference>
<sequence length="4237" mass="475426">MNKKSLRDDTGWERGELLGLVQYVNGAVKLDKSTTLLAIHRIFSARDEMAVATCCRKLIARLVELPADILKEAEWVSLLQTLTKGFSLPFPDISPESKKTGTDVEIPVYEVDPRRGSQEARLSEAVYRMNASFIGGHLLESVCQRVFPGRNWVIDSEAGAEEEQPSTSMDATQEKLQLFTKIMSCPWVGLPQRVAEQIAGVATTILVSAANSCPRSSQKQEDIQLMVESTNAHHTALDAVMPMLPDPSAFSRQTAQIYSEICEKFLQSALRMTVAKGLLAILPLLLDTNLPQLPEILWKIAAWNCLQTTPVPPQHSADVPRIVPIASPESDDLDINLWLNSAISSGMRTASGLNPANNESNVELLLIAIACLQAISSLQNPFDQRSKDELIIVATHTAKLEDPQFISQFGQLYRHLLAKKVLDKEVKQELLTALLQLFTAGENIRVCDVLTMVARAEPDLKDTEVARQIVQTAVAQADGNLGLEPAVLDLVRDLTQLLSSDDLAKLLQDLVPHLSDHIKKYLKGEPLYRDVGPIHTKLHLLHVLLKGGRELVPMERFYEAGLERKKEKKTPETPGHHLQTHVRMEMTGLDGEGYFKFLEDVAEVGLRSFREEAYPAAALPPLNTEFLNYIRKGQPTMAMMNYFFRVYNHLFTEQTRIYLQSFNAHDPGFELLMLETLSRDSACPIATRFVKCIHAELNTTGGTLATYSAFDGIFAVLASPLTFTPALCEEIVELIDFLEKRTLVVQCRDVWKCEGAVDRVQSVLQLLKNPMLNQVVPGAERRLREALIPEVADYADVYTRRVGGQPLQLEDDWQATIRHGTSGAVDPATVAMRTLHERLVIDLMLRVTLPECRSERVIQWLYKSHALQLHSCTVGVSEATKTIFQGMEQDLQVARLTALIIQLLHGMIDVRGPYSVETGRLQNVFGELLYGLFEKGDDLPWDEVPETMAEPILELCDGRIETYGATRALLDFVRRVLENTDLNDRAKRLIVGPIQQLLPQFPDWIKPQHSPISIFTGSQMLLEVLDEEPYLKTLHDVMTRCVEKVFDTGLLDDLCRCHPLRVQKTDRFAQSMLKYQPKTDDEDVDPVRKALALLTQFNTPHIHSRIAVKLADLLDKWLIFGDEELAVLKGELVAEEQLLERLVWRLRLMSVCFAYLDELASRLNGHSDDAQYYSDDEILTKQLHSILDTLGSPNRSKSEEREGQCGAEASLCTYSRTQQKFVDQHWYNCHTCTMTEAVGVCSACAVNCHRGHDLSYSKHGSFFCDCGARGPGFCRTLSRAEHDVKDTQKVVMGAVGVTKRRGPSYDDRQQLPPLERPFSGIEVKPSEETEIRNALLQLRTILDRHTDDIHNFYKAVKEASNARWLLPERRLEAVAETGEQELQHEKLMTAVLTIDDGAQDVFERRGDTSSTIQPHILIRELMGTVRLPGVGCVIVYLNEAGDQVSLIQPTANPNKPQKAGGGPVFSWRIETESLEFRAKKVLCEEQTAIVYGGSDGLVLIFNNEGEVTERHAMRLQEHRGEVPTHVTRCAWLGGDRPFLAFGGTQLVKIFDMAVDMNECIEELVLPIENFTDMAIDKGSPDAKGGYGGPKILVQATQGGFYSHAMIDRDLDNPGEGNSYYLTNQVPSPSHNNAMIFSMHYSRHLKLLFLSLSNAVHYVRVPDGDFARIDAANYHKIVMPDAVSAWHEQDGLISAIHHGKPHLCTFFYPKEGAIVTQQVELPKGAVCYTLWADRCSGSHYAIFVLDDGPRSVALYASDWASEPDFWIKGQPLEEHILESDEDDDKKEPLFLEETPSEDLVTIFESATLATKVSFSCDELGLYYDAEEVTRRLTSIGTMPLTILQRQPITVNVRLQEYNFVVRALRVEVGAGRLPAGVTILETRYDFDGEGARTFDIRFTRTQSQTIDKAFSVTIHPGEDPGQDQTAVVSIQVFGISSQDFGCETTKKALLPPLILPQQFLVRLLDLYKDTLGAGIEYRNQELAIHIGAGASGPRNGHALMADAAASMLRTAVPSMAEYYTYKDQAVFADFASTLVTLARFQTGRFYSTIRIVAQRMIQTFVAVSKADRNQAKGSEVGKMVLKHGGALPYYQLGKGLTQEADPAETIHRMGPIVQATQLGADHVDLFDKGKECHWIVELILAIARKLGGKPEKPEDDEADIIDIPAKPYRLRPDTPQACALVALDMVLISQLPARLVTSVAQQIIAHINFENGRFFVPSRDNYRQFILLRIVMVLLHKWDDFSEAKAVKKSVRIKAQDSNDEPESEGEEEPDADPTSSTSPAHKEEKPELRELCETLIQKHCLLMCFEALKQARSFWATWQEPKTDARKWSDGDQVFDLIRPYPKHWGFQDGYRLMVTELAVRLPYLIEQHVDHGFGTEWSDILCQLMFETNCTHPKVRRLCRKMLIAIHNHDKFSYRLVRGMHMLTCQIANLNKKMAESKGVALTHMQMTEMFEIVNRMAKISCERTPVWRIIACQRLEWLLSIACQLPDPISGRIVELLLIAVRAGEDLPAPELTTSLPYSEKVLDLLSTYQGQLANELIAKPKNLLLFKNLLLRYLLGRDEARRWMLHGMLRTTIQLASRANQATLLRILWIELWPVARTLGSMGAQLADLLATYAPRLLPLNDLITVSEQEVNAIRNAQKMLKMAGHDAATRQLNGLGLTWREAMLIDTSPCLVCTTRQDTTQTMKMSMIKQDSRYTSNAHLIKLAGHYEISKVIIKLSEVKRGKTIKKVVLYYCQRPVQTAIDLKTHKDEWEKAAEVTVAPGDLEINLTLPIPLSTSSLVVHFAEIHEARAGMELHCPRCSTTVQANPGICENCSENVHQCVKCRQINYDEKEPFLCPSCGFCKYARMELLVVSRPLASIPPLSSDKEYLQAQESMGKLLSEMEQTRTSLTAAKALAEALWIKEPQLPPIALHEESIEHANILMQAVPQLHPTQSSVSALSACVSHCKTVHEELCAQTQQLIAFREELRNYQNSSNSTIHKALNMGFYSTSSTCLGCICASVIHSVSLIAATCDQPGVLEKLLDNDFIWGPLLAMGQEFEPIRDDVELLLCRLTYENQRGTARLCELAAAKKINSTVLARSLLAFPDSQWQPKLKTLFKLASQNPDEETTILALLSVLEHFLEDGKPMKRRAQELHFEEKLRGPGGRYGGRTQKRKVAPKPKRRGSEESEDGDSSSQSSEDSSNWFWASVFSPFLSLRAAASKLVTSVASLPGHSGTAVALFAIGIVRSATVPPAVQDQFFKAAHFLMSSPIIRFRLFAANFHLHLANLIREESTAIYREEQKENSMDHWFGTRLRFLVEVFSAMMLGSSTDKMFLKAARKHLLEPIFEAILNLKCVTLKRTRAIDASRTALQRFLTKMIGNEPHQLLRTAVALLDKVDDFQILYQTMAAMEELLSPKESAEAHFLIQIEKDPPQEEYLQGRMTGNPYKSTDPGIGPLMRDIKNKICRDTELVTMIDDDNGIELLVANQIVPLNLPVKAVYDKVWKTDHPTQPMIVIYRLRGLLGDATEPFLNLNDAEEIAEADLAAAPLIHEIMECGGIEKALNILRPVVFDAAGRLLFHQMGKFFEILVRSKTCRKALVEAGAVDKFLLVFMQCLEAAGLDREALIKSTENVDSPMTRVFDEHMRKNAPSEAGEIAEFYLFLLTELFADAEVYPLLCGESPEMIKMLLGLYLYRPPAVVESLRRNTTLTVYMLKCPITQKMNTLLSKIIPAAAVGSDAAIEALVDKLFNIFDWEIVDAKCTRNTILLDYHTGALSSMCTLVYDMLATPETAKIKDRLLERKLVSTAVDYLLREHPPLYNTMESPEWKEYLSRPCLKTVLTLMRGLANGHERCQKAIAEKSLHMLHRLEQVASVDSVGTLAESVVDQLKANAEVAAQIEAVRLETKQKKRQMAMNMRQKQLSKMGMQMGQGSEIKVSSRKIANEPTLDEAGPSDPLESCCICRESICNTERVTCVYAFVTPVDPVPVATEYSSVSQLVFVHLDCHQSAIRRTTSRGGQDEWGKASLHNAGGLCNVLMPIPISQAMPNEFRGALHRAEANIGQVCPAAFAITRTSVFLDICSLVDRYVNQKSFSQHSHGGGRESNMQYLVSLQLLALTLDEGNLPTRTPEQRLLTFLLTTQMSQHWREEREDALRVTLNDALRPDNINNLNWPTLQPVFLTWALVDLMFHRVLVFVTDDRVNWLKENFVDALRKMGDLVKYYDDNVLPCEVFAEFADVMGLDANHEIWLDVKDI</sequence>
<dbReference type="InterPro" id="IPR003126">
    <property type="entry name" value="Znf_UBR"/>
</dbReference>
<feature type="compositionally biased region" description="Acidic residues" evidence="7">
    <location>
        <begin position="2257"/>
        <end position="2271"/>
    </location>
</feature>
<keyword evidence="10" id="KW-1185">Reference proteome</keyword>
<evidence type="ECO:0000256" key="4">
    <source>
        <dbReference type="ARBA" id="ARBA00022833"/>
    </source>
</evidence>
<reference evidence="9" key="1">
    <citation type="submission" date="2023-06" db="EMBL/GenBank/DDBJ databases">
        <authorList>
            <person name="Delattre M."/>
        </authorList>
    </citation>
    <scope>NUCLEOTIDE SEQUENCE</scope>
    <source>
        <strain evidence="9">AF72</strain>
    </source>
</reference>
<accession>A0AA36G5S3</accession>
<dbReference type="EMBL" id="CATQJA010002624">
    <property type="protein sequence ID" value="CAJ0573857.1"/>
    <property type="molecule type" value="Genomic_DNA"/>
</dbReference>
<dbReference type="InterPro" id="IPR016024">
    <property type="entry name" value="ARM-type_fold"/>
</dbReference>
<evidence type="ECO:0000259" key="8">
    <source>
        <dbReference type="PROSITE" id="PS51157"/>
    </source>
</evidence>
<evidence type="ECO:0000313" key="10">
    <source>
        <dbReference type="Proteomes" id="UP001177023"/>
    </source>
</evidence>